<organism evidence="1 2">
    <name type="scientific">Acidithiobacillus ferrooxidans (strain ATCC 23270 / DSM 14882 / CIP 104768 / NCIMB 8455)</name>
    <name type="common">Ferrobacillus ferrooxidans (strain ATCC 23270)</name>
    <dbReference type="NCBI Taxonomy" id="243159"/>
    <lineage>
        <taxon>Bacteria</taxon>
        <taxon>Pseudomonadati</taxon>
        <taxon>Pseudomonadota</taxon>
        <taxon>Acidithiobacillia</taxon>
        <taxon>Acidithiobacillales</taxon>
        <taxon>Acidithiobacillaceae</taxon>
        <taxon>Acidithiobacillus</taxon>
    </lineage>
</organism>
<dbReference type="Proteomes" id="UP000001362">
    <property type="component" value="Chromosome"/>
</dbReference>
<name>B7J8M8_ACIF2</name>
<gene>
    <name evidence="1" type="ordered locus">AFE_1195</name>
</gene>
<accession>B7J8M8</accession>
<protein>
    <submittedName>
        <fullName evidence="1">Uncharacterized protein</fullName>
    </submittedName>
</protein>
<dbReference type="PaxDb" id="243159-AFE_1195"/>
<keyword evidence="2" id="KW-1185">Reference proteome</keyword>
<evidence type="ECO:0000313" key="2">
    <source>
        <dbReference type="Proteomes" id="UP000001362"/>
    </source>
</evidence>
<dbReference type="EMBL" id="CP001219">
    <property type="protein sequence ID" value="ACK78295.1"/>
    <property type="molecule type" value="Genomic_DNA"/>
</dbReference>
<dbReference type="AlphaFoldDB" id="B7J8M8"/>
<sequence>MNFSELRMNTRQGDIIASQAWHTENRMDCCERYGLLSATPKNIRAIQSGFIMI</sequence>
<dbReference type="HOGENOM" id="CLU_3057468_0_0_6"/>
<proteinExistence type="predicted"/>
<evidence type="ECO:0000313" key="1">
    <source>
        <dbReference type="EMBL" id="ACK78295.1"/>
    </source>
</evidence>
<dbReference type="KEGG" id="afr:AFE_1195"/>
<reference evidence="1 2" key="1">
    <citation type="journal article" date="2008" name="BMC Genomics">
        <title>Acidithiobacillus ferrooxidans metabolism: from genome sequence to industrial applications.</title>
        <authorList>
            <person name="Valdes J."/>
            <person name="Pedroso I."/>
            <person name="Quatrini R."/>
            <person name="Dodson R.J."/>
            <person name="Tettelin H."/>
            <person name="Blake R.II."/>
            <person name="Eisen J.A."/>
            <person name="Holmes D.S."/>
        </authorList>
    </citation>
    <scope>NUCLEOTIDE SEQUENCE [LARGE SCALE GENOMIC DNA]</scope>
    <source>
        <strain evidence="2">ATCC 23270 / DSM 14882 / CIP 104768 / NCIMB 8455</strain>
    </source>
</reference>